<protein>
    <recommendedName>
        <fullName evidence="19">Protein kinase domain-containing protein</fullName>
    </recommendedName>
</protein>
<accession>A0A2Z6NT37</accession>
<evidence type="ECO:0000259" key="19">
    <source>
        <dbReference type="PROSITE" id="PS50011"/>
    </source>
</evidence>
<keyword evidence="9" id="KW-0418">Kinase</keyword>
<evidence type="ECO:0000256" key="1">
    <source>
        <dbReference type="ARBA" id="ARBA00004167"/>
    </source>
</evidence>
<sequence>MLQFSFFLISIITATTVVVADNDDDSAFMLNLLNSLKPPPSGWSSDTQFCKWDDKIKCDSSNRHVTSIDLSSRNLAGTLPSNLNSLTQLTILNLQNNNFSGPLPSLANLSSLTIAYLGNNQFNAVPPAAFSGLTSLQNLSISKNDFQPWTFPSELTQSSNLNYLDFDFANINGTLPDIFNNFTSLTELHLAYNNLIGELPNSLATSSIQKLWLNNNKFGLTGSIAVIANMTQLTQVWLHVNQFTGPIPDLTQCTNLYELLLRDNHLTGLVPVSLLNNMPSLQTVSLRNNDLQGPFPVFKNKNVKFEADGRNHFCLGNKTGPCNDMVMVMLQIAGGFGYPLKLAQSWTGNDPCQGSIAGIVIIVVLFVVAVLFVSWKCCSRKRLRKFARVSNPENGKGNVKLDLARVSNGYGGVPSELQSQSSGDYSQLHGFDGGSDVNPTISIDILRQVTNDFSDDNILGRGGFGIVYKGELPDGTKIAVKRMISVASGSKGLNEFEAEISVLTKVRHRHLVALMGYCINGNERLLVYEHMPQGTLTQHLYRKSDNQSGCLRVWGSFDGTDHRVLINKEDIPKAIDQTLDPDEETMLSIYEVAELAGHCTVREPYQRPDMGHAVNVLGPLVQLWKPTTQIDEGSYGVDNQTSLAEALRRWQAHEGTSMIFSDISSSQTQTSSKSPLFAGNFDSPDCR</sequence>
<evidence type="ECO:0000256" key="10">
    <source>
        <dbReference type="ARBA" id="ARBA00022840"/>
    </source>
</evidence>
<reference evidence="21" key="1">
    <citation type="journal article" date="2017" name="Front. Plant Sci.">
        <title>Climate Clever Clovers: New Paradigm to Reduce the Environmental Footprint of Ruminants by Breeding Low Methanogenic Forages Utilizing Haplotype Variation.</title>
        <authorList>
            <person name="Kaur P."/>
            <person name="Appels R."/>
            <person name="Bayer P.E."/>
            <person name="Keeble-Gagnere G."/>
            <person name="Wang J."/>
            <person name="Hirakawa H."/>
            <person name="Shirasawa K."/>
            <person name="Vercoe P."/>
            <person name="Stefanova K."/>
            <person name="Durmic Z."/>
            <person name="Nichols P."/>
            <person name="Revell C."/>
            <person name="Isobe S.N."/>
            <person name="Edwards D."/>
            <person name="Erskine W."/>
        </authorList>
    </citation>
    <scope>NUCLEOTIDE SEQUENCE [LARGE SCALE GENOMIC DNA]</scope>
    <source>
        <strain evidence="21">cv. Daliak</strain>
    </source>
</reference>
<dbReference type="Pfam" id="PF07714">
    <property type="entry name" value="PK_Tyr_Ser-Thr"/>
    <property type="match status" value="1"/>
</dbReference>
<evidence type="ECO:0000256" key="5">
    <source>
        <dbReference type="ARBA" id="ARBA00022692"/>
    </source>
</evidence>
<keyword evidence="10 15" id="KW-0067">ATP-binding</keyword>
<dbReference type="InterPro" id="IPR017441">
    <property type="entry name" value="Protein_kinase_ATP_BS"/>
</dbReference>
<dbReference type="Gene3D" id="3.30.200.20">
    <property type="entry name" value="Phosphorylase Kinase, domain 1"/>
    <property type="match status" value="1"/>
</dbReference>
<keyword evidence="13" id="KW-0675">Receptor</keyword>
<keyword evidence="5 17" id="KW-0812">Transmembrane</keyword>
<evidence type="ECO:0000256" key="4">
    <source>
        <dbReference type="ARBA" id="ARBA00022679"/>
    </source>
</evidence>
<dbReference type="PROSITE" id="PS51450">
    <property type="entry name" value="LRR"/>
    <property type="match status" value="1"/>
</dbReference>
<dbReference type="InterPro" id="IPR052422">
    <property type="entry name" value="Auxin_Ser/Thr_Kinase"/>
</dbReference>
<keyword evidence="11 17" id="KW-1133">Transmembrane helix</keyword>
<dbReference type="FunFam" id="3.30.200.20:FF:000039">
    <property type="entry name" value="receptor-like protein kinase FERONIA"/>
    <property type="match status" value="1"/>
</dbReference>
<feature type="chain" id="PRO_5016307749" description="Protein kinase domain-containing protein" evidence="18">
    <location>
        <begin position="21"/>
        <end position="687"/>
    </location>
</feature>
<evidence type="ECO:0000256" key="6">
    <source>
        <dbReference type="ARBA" id="ARBA00022729"/>
    </source>
</evidence>
<feature type="binding site" evidence="15">
    <location>
        <position position="481"/>
    </location>
    <ligand>
        <name>ATP</name>
        <dbReference type="ChEBI" id="CHEBI:30616"/>
    </ligand>
</feature>
<dbReference type="InterPro" id="IPR001245">
    <property type="entry name" value="Ser-Thr/Tyr_kinase_cat_dom"/>
</dbReference>
<dbReference type="SUPFAM" id="SSF52058">
    <property type="entry name" value="L domain-like"/>
    <property type="match status" value="1"/>
</dbReference>
<gene>
    <name evidence="20" type="ORF">TSUD_68660</name>
</gene>
<dbReference type="PROSITE" id="PS00107">
    <property type="entry name" value="PROTEIN_KINASE_ATP"/>
    <property type="match status" value="1"/>
</dbReference>
<keyword evidence="21" id="KW-1185">Reference proteome</keyword>
<evidence type="ECO:0000256" key="7">
    <source>
        <dbReference type="ARBA" id="ARBA00022737"/>
    </source>
</evidence>
<dbReference type="AlphaFoldDB" id="A0A2Z6NT37"/>
<dbReference type="Proteomes" id="UP000242715">
    <property type="component" value="Unassembled WGS sequence"/>
</dbReference>
<evidence type="ECO:0000256" key="17">
    <source>
        <dbReference type="SAM" id="Phobius"/>
    </source>
</evidence>
<proteinExistence type="predicted"/>
<dbReference type="OrthoDB" id="978612at2759"/>
<evidence type="ECO:0000313" key="21">
    <source>
        <dbReference type="Proteomes" id="UP000242715"/>
    </source>
</evidence>
<keyword evidence="4" id="KW-0808">Transferase</keyword>
<comment type="subcellular location">
    <subcellularLocation>
        <location evidence="1">Membrane</location>
        <topology evidence="1">Single-pass membrane protein</topology>
    </subcellularLocation>
</comment>
<dbReference type="PANTHER" id="PTHR47986:SF10">
    <property type="entry name" value="RECEPTOR-LIKE KINASE TMK4"/>
    <property type="match status" value="1"/>
</dbReference>
<feature type="transmembrane region" description="Helical" evidence="17">
    <location>
        <begin position="354"/>
        <end position="375"/>
    </location>
</feature>
<evidence type="ECO:0000256" key="3">
    <source>
        <dbReference type="ARBA" id="ARBA00022614"/>
    </source>
</evidence>
<dbReference type="InterPro" id="IPR003591">
    <property type="entry name" value="Leu-rich_rpt_typical-subtyp"/>
</dbReference>
<evidence type="ECO:0000256" key="18">
    <source>
        <dbReference type="SAM" id="SignalP"/>
    </source>
</evidence>
<keyword evidence="12 17" id="KW-0472">Membrane</keyword>
<keyword evidence="3" id="KW-0433">Leucine-rich repeat</keyword>
<dbReference type="SUPFAM" id="SSF56112">
    <property type="entry name" value="Protein kinase-like (PK-like)"/>
    <property type="match status" value="1"/>
</dbReference>
<dbReference type="FunFam" id="3.80.10.10:FF:000190">
    <property type="entry name" value="Receptor-like kinase TMK4"/>
    <property type="match status" value="1"/>
</dbReference>
<feature type="region of interest" description="Disordered" evidence="16">
    <location>
        <begin position="663"/>
        <end position="687"/>
    </location>
</feature>
<keyword evidence="7" id="KW-0677">Repeat</keyword>
<evidence type="ECO:0000256" key="11">
    <source>
        <dbReference type="ARBA" id="ARBA00022989"/>
    </source>
</evidence>
<feature type="domain" description="Protein kinase" evidence="19">
    <location>
        <begin position="453"/>
        <end position="687"/>
    </location>
</feature>
<dbReference type="InterPro" id="IPR001611">
    <property type="entry name" value="Leu-rich_rpt"/>
</dbReference>
<dbReference type="Gene3D" id="3.80.10.10">
    <property type="entry name" value="Ribonuclease Inhibitor"/>
    <property type="match status" value="1"/>
</dbReference>
<evidence type="ECO:0000313" key="20">
    <source>
        <dbReference type="EMBL" id="GAU39502.1"/>
    </source>
</evidence>
<dbReference type="InterPro" id="IPR011009">
    <property type="entry name" value="Kinase-like_dom_sf"/>
</dbReference>
<evidence type="ECO:0000256" key="12">
    <source>
        <dbReference type="ARBA" id="ARBA00023136"/>
    </source>
</evidence>
<dbReference type="EMBL" id="DF973765">
    <property type="protein sequence ID" value="GAU39502.1"/>
    <property type="molecule type" value="Genomic_DNA"/>
</dbReference>
<dbReference type="PANTHER" id="PTHR47986">
    <property type="entry name" value="OSJNBA0070M12.3 PROTEIN"/>
    <property type="match status" value="1"/>
</dbReference>
<feature type="signal peptide" evidence="18">
    <location>
        <begin position="1"/>
        <end position="20"/>
    </location>
</feature>
<evidence type="ECO:0000256" key="9">
    <source>
        <dbReference type="ARBA" id="ARBA00022777"/>
    </source>
</evidence>
<dbReference type="GO" id="GO:0004674">
    <property type="term" value="F:protein serine/threonine kinase activity"/>
    <property type="evidence" value="ECO:0007669"/>
    <property type="project" value="UniProtKB-KW"/>
</dbReference>
<dbReference type="SMART" id="SM00369">
    <property type="entry name" value="LRR_TYP"/>
    <property type="match status" value="4"/>
</dbReference>
<keyword evidence="6 18" id="KW-0732">Signal</keyword>
<keyword evidence="2" id="KW-0723">Serine/threonine-protein kinase</keyword>
<evidence type="ECO:0000256" key="15">
    <source>
        <dbReference type="PROSITE-ProRule" id="PRU10141"/>
    </source>
</evidence>
<evidence type="ECO:0000256" key="14">
    <source>
        <dbReference type="ARBA" id="ARBA00023180"/>
    </source>
</evidence>
<evidence type="ECO:0000256" key="2">
    <source>
        <dbReference type="ARBA" id="ARBA00022527"/>
    </source>
</evidence>
<dbReference type="GO" id="GO:0016020">
    <property type="term" value="C:membrane"/>
    <property type="evidence" value="ECO:0007669"/>
    <property type="project" value="UniProtKB-SubCell"/>
</dbReference>
<name>A0A2Z6NT37_TRISU</name>
<dbReference type="Pfam" id="PF00560">
    <property type="entry name" value="LRR_1"/>
    <property type="match status" value="2"/>
</dbReference>
<dbReference type="GO" id="GO:0005524">
    <property type="term" value="F:ATP binding"/>
    <property type="evidence" value="ECO:0007669"/>
    <property type="project" value="UniProtKB-UniRule"/>
</dbReference>
<keyword evidence="14" id="KW-0325">Glycoprotein</keyword>
<keyword evidence="8 15" id="KW-0547">Nucleotide-binding</keyword>
<evidence type="ECO:0000256" key="13">
    <source>
        <dbReference type="ARBA" id="ARBA00023170"/>
    </source>
</evidence>
<dbReference type="InterPro" id="IPR000719">
    <property type="entry name" value="Prot_kinase_dom"/>
</dbReference>
<evidence type="ECO:0000256" key="8">
    <source>
        <dbReference type="ARBA" id="ARBA00022741"/>
    </source>
</evidence>
<organism evidence="20 21">
    <name type="scientific">Trifolium subterraneum</name>
    <name type="common">Subterranean clover</name>
    <dbReference type="NCBI Taxonomy" id="3900"/>
    <lineage>
        <taxon>Eukaryota</taxon>
        <taxon>Viridiplantae</taxon>
        <taxon>Streptophyta</taxon>
        <taxon>Embryophyta</taxon>
        <taxon>Tracheophyta</taxon>
        <taxon>Spermatophyta</taxon>
        <taxon>Magnoliopsida</taxon>
        <taxon>eudicotyledons</taxon>
        <taxon>Gunneridae</taxon>
        <taxon>Pentapetalae</taxon>
        <taxon>rosids</taxon>
        <taxon>fabids</taxon>
        <taxon>Fabales</taxon>
        <taxon>Fabaceae</taxon>
        <taxon>Papilionoideae</taxon>
        <taxon>50 kb inversion clade</taxon>
        <taxon>NPAAA clade</taxon>
        <taxon>Hologalegina</taxon>
        <taxon>IRL clade</taxon>
        <taxon>Trifolieae</taxon>
        <taxon>Trifolium</taxon>
    </lineage>
</organism>
<dbReference type="InterPro" id="IPR032675">
    <property type="entry name" value="LRR_dom_sf"/>
</dbReference>
<evidence type="ECO:0000256" key="16">
    <source>
        <dbReference type="SAM" id="MobiDB-lite"/>
    </source>
</evidence>
<feature type="compositionally biased region" description="Low complexity" evidence="16">
    <location>
        <begin position="664"/>
        <end position="674"/>
    </location>
</feature>
<dbReference type="PROSITE" id="PS50011">
    <property type="entry name" value="PROTEIN_KINASE_DOM"/>
    <property type="match status" value="1"/>
</dbReference>